<feature type="non-terminal residue" evidence="1">
    <location>
        <position position="1"/>
    </location>
</feature>
<dbReference type="EMBL" id="KZ857469">
    <property type="protein sequence ID" value="RDX43177.1"/>
    <property type="molecule type" value="Genomic_DNA"/>
</dbReference>
<protein>
    <submittedName>
        <fullName evidence="1">Uncharacterized protein</fullName>
    </submittedName>
</protein>
<keyword evidence="2" id="KW-1185">Reference proteome</keyword>
<evidence type="ECO:0000313" key="2">
    <source>
        <dbReference type="Proteomes" id="UP000256964"/>
    </source>
</evidence>
<proteinExistence type="predicted"/>
<dbReference type="Proteomes" id="UP000256964">
    <property type="component" value="Unassembled WGS sequence"/>
</dbReference>
<sequence>DYGAYMVRMLEVLQRPHAHAGLMKGGIVWRLMVEAVGNDSDMRECFLEYVHDGPSGEAYTQAVFEAEGMEYADDDLSRAELDVICGTYLTFTGRGEQKASLSWWPPHEVWTSSGMYTGVWMPCNEDWFSTRLAEICQGKATPMNYKTWKNRLKLHSETRKLEQAMQESSRAFI</sequence>
<evidence type="ECO:0000313" key="1">
    <source>
        <dbReference type="EMBL" id="RDX43177.1"/>
    </source>
</evidence>
<gene>
    <name evidence="1" type="ORF">OH76DRAFT_1302291</name>
</gene>
<organism evidence="1 2">
    <name type="scientific">Lentinus brumalis</name>
    <dbReference type="NCBI Taxonomy" id="2498619"/>
    <lineage>
        <taxon>Eukaryota</taxon>
        <taxon>Fungi</taxon>
        <taxon>Dikarya</taxon>
        <taxon>Basidiomycota</taxon>
        <taxon>Agaricomycotina</taxon>
        <taxon>Agaricomycetes</taxon>
        <taxon>Polyporales</taxon>
        <taxon>Polyporaceae</taxon>
        <taxon>Lentinus</taxon>
    </lineage>
</organism>
<dbReference type="AlphaFoldDB" id="A0A371CSG7"/>
<reference evidence="1 2" key="1">
    <citation type="journal article" date="2018" name="Biotechnol. Biofuels">
        <title>Integrative visual omics of the white-rot fungus Polyporus brumalis exposes the biotechnological potential of its oxidative enzymes for delignifying raw plant biomass.</title>
        <authorList>
            <person name="Miyauchi S."/>
            <person name="Rancon A."/>
            <person name="Drula E."/>
            <person name="Hage H."/>
            <person name="Chaduli D."/>
            <person name="Favel A."/>
            <person name="Grisel S."/>
            <person name="Henrissat B."/>
            <person name="Herpoel-Gimbert I."/>
            <person name="Ruiz-Duenas F.J."/>
            <person name="Chevret D."/>
            <person name="Hainaut M."/>
            <person name="Lin J."/>
            <person name="Wang M."/>
            <person name="Pangilinan J."/>
            <person name="Lipzen A."/>
            <person name="Lesage-Meessen L."/>
            <person name="Navarro D."/>
            <person name="Riley R."/>
            <person name="Grigoriev I.V."/>
            <person name="Zhou S."/>
            <person name="Raouche S."/>
            <person name="Rosso M.N."/>
        </authorList>
    </citation>
    <scope>NUCLEOTIDE SEQUENCE [LARGE SCALE GENOMIC DNA]</scope>
    <source>
        <strain evidence="1 2">BRFM 1820</strain>
    </source>
</reference>
<accession>A0A371CSG7</accession>
<feature type="non-terminal residue" evidence="1">
    <location>
        <position position="173"/>
    </location>
</feature>
<dbReference type="OrthoDB" id="2658589at2759"/>
<name>A0A371CSG7_9APHY</name>